<keyword evidence="1" id="KW-0963">Cytoplasm</keyword>
<reference evidence="6 7" key="1">
    <citation type="journal article" date="2011" name="J. Bacteriol.">
        <title>Genome sequence of Methyloversatilis universalis FAM5T, a methylotrophic representative of the order Rhodocyclales.</title>
        <authorList>
            <person name="Kittichotirat W."/>
            <person name="Good N.M."/>
            <person name="Hall R."/>
            <person name="Bringel F."/>
            <person name="Lajus A."/>
            <person name="Medigue C."/>
            <person name="Smalley N.E."/>
            <person name="Beck D."/>
            <person name="Bumgarner R."/>
            <person name="Vuilleumier S."/>
            <person name="Kalyuzhnaya M.G."/>
        </authorList>
    </citation>
    <scope>NUCLEOTIDE SEQUENCE [LARGE SCALE GENOMIC DNA]</scope>
    <source>
        <strain evidence="7">ATCC BAA-1314 / JCM 13912 / FAM5</strain>
    </source>
</reference>
<name>F5R915_METUF</name>
<dbReference type="EMBL" id="AFHG01000030">
    <property type="protein sequence ID" value="EGK72982.1"/>
    <property type="molecule type" value="Genomic_DNA"/>
</dbReference>
<evidence type="ECO:0000313" key="6">
    <source>
        <dbReference type="EMBL" id="EGK72982.1"/>
    </source>
</evidence>
<dbReference type="GO" id="GO:0042026">
    <property type="term" value="P:protein refolding"/>
    <property type="evidence" value="ECO:0007669"/>
    <property type="project" value="TreeGrafter"/>
</dbReference>
<dbReference type="PANTHER" id="PTHR30111:SF1">
    <property type="entry name" value="33 KDA CHAPERONIN"/>
    <property type="match status" value="1"/>
</dbReference>
<dbReference type="InterPro" id="IPR000397">
    <property type="entry name" value="Heat_shock_Hsp33"/>
</dbReference>
<keyword evidence="5" id="KW-0676">Redox-active center</keyword>
<accession>F5R915</accession>
<evidence type="ECO:0000256" key="4">
    <source>
        <dbReference type="ARBA" id="ARBA00023186"/>
    </source>
</evidence>
<keyword evidence="7" id="KW-1185">Reference proteome</keyword>
<dbReference type="Proteomes" id="UP000005019">
    <property type="component" value="Unassembled WGS sequence"/>
</dbReference>
<dbReference type="CDD" id="cd00498">
    <property type="entry name" value="Hsp33"/>
    <property type="match status" value="1"/>
</dbReference>
<dbReference type="PANTHER" id="PTHR30111">
    <property type="entry name" value="33 KDA CHAPERONIN"/>
    <property type="match status" value="1"/>
</dbReference>
<dbReference type="RefSeq" id="WP_008059085.1">
    <property type="nucleotide sequence ID" value="NZ_AFHG01000030.1"/>
</dbReference>
<evidence type="ECO:0000256" key="5">
    <source>
        <dbReference type="ARBA" id="ARBA00023284"/>
    </source>
</evidence>
<dbReference type="PIRSF" id="PIRSF005261">
    <property type="entry name" value="Heat_shock_Hsp33"/>
    <property type="match status" value="1"/>
</dbReference>
<dbReference type="Pfam" id="PF01430">
    <property type="entry name" value="HSP33"/>
    <property type="match status" value="1"/>
</dbReference>
<gene>
    <name evidence="6" type="ORF">METUNv1_00817</name>
</gene>
<protein>
    <submittedName>
        <fullName evidence="6">Hsp33 protein</fullName>
    </submittedName>
</protein>
<dbReference type="STRING" id="1000565.METUNv1_00817"/>
<dbReference type="AlphaFoldDB" id="F5R915"/>
<proteinExistence type="predicted"/>
<dbReference type="GO" id="GO:0051082">
    <property type="term" value="F:unfolded protein binding"/>
    <property type="evidence" value="ECO:0007669"/>
    <property type="project" value="InterPro"/>
</dbReference>
<dbReference type="InterPro" id="IPR016154">
    <property type="entry name" value="Heat_shock_Hsp33_C"/>
</dbReference>
<keyword evidence="3" id="KW-1015">Disulfide bond</keyword>
<dbReference type="SUPFAM" id="SSF64397">
    <property type="entry name" value="Hsp33 domain"/>
    <property type="match status" value="1"/>
</dbReference>
<keyword evidence="2" id="KW-0862">Zinc</keyword>
<dbReference type="Gene3D" id="3.90.1280.10">
    <property type="entry name" value="HSP33 redox switch-like"/>
    <property type="match status" value="1"/>
</dbReference>
<dbReference type="Gene3D" id="3.55.30.10">
    <property type="entry name" value="Hsp33 domain"/>
    <property type="match status" value="1"/>
</dbReference>
<dbReference type="InterPro" id="IPR016153">
    <property type="entry name" value="Heat_shock_Hsp33_N"/>
</dbReference>
<dbReference type="SUPFAM" id="SSF118352">
    <property type="entry name" value="HSP33 redox switch-like"/>
    <property type="match status" value="1"/>
</dbReference>
<evidence type="ECO:0000256" key="3">
    <source>
        <dbReference type="ARBA" id="ARBA00023157"/>
    </source>
</evidence>
<evidence type="ECO:0000256" key="2">
    <source>
        <dbReference type="ARBA" id="ARBA00022833"/>
    </source>
</evidence>
<keyword evidence="4" id="KW-0143">Chaperone</keyword>
<dbReference type="Gene3D" id="1.10.287.480">
    <property type="entry name" value="helix hairpin bin"/>
    <property type="match status" value="1"/>
</dbReference>
<evidence type="ECO:0000256" key="1">
    <source>
        <dbReference type="ARBA" id="ARBA00022490"/>
    </source>
</evidence>
<evidence type="ECO:0000313" key="7">
    <source>
        <dbReference type="Proteomes" id="UP000005019"/>
    </source>
</evidence>
<dbReference type="eggNOG" id="COG1281">
    <property type="taxonomic scope" value="Bacteria"/>
</dbReference>
<dbReference type="GO" id="GO:0044183">
    <property type="term" value="F:protein folding chaperone"/>
    <property type="evidence" value="ECO:0007669"/>
    <property type="project" value="TreeGrafter"/>
</dbReference>
<organism evidence="6 7">
    <name type="scientific">Methyloversatilis universalis (strain ATCC BAA-1314 / DSM 25237 / JCM 13912 / CCUG 52030 / FAM5)</name>
    <dbReference type="NCBI Taxonomy" id="1000565"/>
    <lineage>
        <taxon>Bacteria</taxon>
        <taxon>Pseudomonadati</taxon>
        <taxon>Pseudomonadota</taxon>
        <taxon>Betaproteobacteria</taxon>
        <taxon>Nitrosomonadales</taxon>
        <taxon>Sterolibacteriaceae</taxon>
        <taxon>Methyloversatilis</taxon>
    </lineage>
</organism>
<dbReference type="GO" id="GO:0005737">
    <property type="term" value="C:cytoplasm"/>
    <property type="evidence" value="ECO:0007669"/>
    <property type="project" value="InterPro"/>
</dbReference>
<comment type="caution">
    <text evidence="6">The sequence shown here is derived from an EMBL/GenBank/DDBJ whole genome shotgun (WGS) entry which is preliminary data.</text>
</comment>
<dbReference type="InterPro" id="IPR023212">
    <property type="entry name" value="Hsp33_helix_hairpin_bin_dom_sf"/>
</dbReference>
<sequence>MSDDCMQRFLFEGLDIRGVRVRLTGAWQSMLRGRGYGPVVARLLGEVTVVTLMVGGQLKQPGRLTAQVRGNGALSLLVVDCDQQLRLRGMATAPSDLAEAPLPELIGDGHLVITLLPDTAATPYQSVVPLEGATVAEVFEHFLEQSEQQPTALWLAADGDTASGLFLQKLPGADARDADGWARVCQLAGTVTPDELKRLDTETLLTRLFHEEMQAGGVRVFDPVEPRHHCPRDEDKVRRLVVSLGRAEVESILAEKGELHIHDDMCNHDYRFRPEDIARLFGDPPGSVH</sequence>
<dbReference type="OrthoDB" id="9793753at2"/>